<gene>
    <name evidence="2" type="ORF">ACFFN0_10040</name>
</gene>
<dbReference type="Pfam" id="PF06999">
    <property type="entry name" value="Suc_Fer-like"/>
    <property type="match status" value="1"/>
</dbReference>
<dbReference type="SUPFAM" id="SSF52833">
    <property type="entry name" value="Thioredoxin-like"/>
    <property type="match status" value="1"/>
</dbReference>
<dbReference type="CDD" id="cd03062">
    <property type="entry name" value="TRX_Fd_Sucrase"/>
    <property type="match status" value="1"/>
</dbReference>
<dbReference type="Gene3D" id="3.40.30.10">
    <property type="entry name" value="Glutaredoxin"/>
    <property type="match status" value="1"/>
</dbReference>
<evidence type="ECO:0000256" key="1">
    <source>
        <dbReference type="SAM" id="MobiDB-lite"/>
    </source>
</evidence>
<organism evidence="2 3">
    <name type="scientific">Ornithinimicrobium kibberense</name>
    <dbReference type="NCBI Taxonomy" id="282060"/>
    <lineage>
        <taxon>Bacteria</taxon>
        <taxon>Bacillati</taxon>
        <taxon>Actinomycetota</taxon>
        <taxon>Actinomycetes</taxon>
        <taxon>Micrococcales</taxon>
        <taxon>Ornithinimicrobiaceae</taxon>
        <taxon>Ornithinimicrobium</taxon>
    </lineage>
</organism>
<feature type="region of interest" description="Disordered" evidence="1">
    <location>
        <begin position="1"/>
        <end position="42"/>
    </location>
</feature>
<protein>
    <submittedName>
        <fullName evidence="2">Sucrase ferredoxin</fullName>
    </submittedName>
</protein>
<evidence type="ECO:0000313" key="2">
    <source>
        <dbReference type="EMBL" id="MFB9732384.1"/>
    </source>
</evidence>
<dbReference type="InterPro" id="IPR036249">
    <property type="entry name" value="Thioredoxin-like_sf"/>
</dbReference>
<name>A0ABV5V3M1_9MICO</name>
<proteinExistence type="predicted"/>
<reference evidence="2 3" key="1">
    <citation type="submission" date="2024-09" db="EMBL/GenBank/DDBJ databases">
        <authorList>
            <person name="Sun Q."/>
            <person name="Mori K."/>
        </authorList>
    </citation>
    <scope>NUCLEOTIDE SEQUENCE [LARGE SCALE GENOMIC DNA]</scope>
    <source>
        <strain evidence="2 3">JCM 12763</strain>
    </source>
</reference>
<keyword evidence="3" id="KW-1185">Reference proteome</keyword>
<dbReference type="RefSeq" id="WP_141338141.1">
    <property type="nucleotide sequence ID" value="NZ_JBHMAX010000019.1"/>
</dbReference>
<dbReference type="InterPro" id="IPR009737">
    <property type="entry name" value="Aim32/Apd1-like"/>
</dbReference>
<sequence length="340" mass="36275">MPASPPDPARDSASEALSDLDLSGARCSDAARERHDPMLGTAPPQRRFLLVEQEGGWAFDGFPSMSLPEDLKAEIAARAEAAGARIMLIRRPGRHSSAVCLSRAWCVVDPAAPSDRRVTWGTWAYPAELLGAVDRVEELHAAQAADDAGRVVVPDEDRLILVCTHGRKDVCCALRGRPVALDLARRWPEQVWECTHTGGDRFAANVVLLPDGATYGGLDTPTAADVVQAHLDGRPDTAHLRGATGHPRAVQAALVAVHEQLGPFPWGSVAVEDATAVEPTGQEVAAHRVTLRLPDGRRAQVEVGEHRRPAARLTCRATAPKESQVPVAGPVRVLDGPDAS</sequence>
<accession>A0ABV5V3M1</accession>
<dbReference type="EMBL" id="JBHMAX010000019">
    <property type="protein sequence ID" value="MFB9732384.1"/>
    <property type="molecule type" value="Genomic_DNA"/>
</dbReference>
<comment type="caution">
    <text evidence="2">The sequence shown here is derived from an EMBL/GenBank/DDBJ whole genome shotgun (WGS) entry which is preliminary data.</text>
</comment>
<feature type="compositionally biased region" description="Low complexity" evidence="1">
    <location>
        <begin position="14"/>
        <end position="23"/>
    </location>
</feature>
<dbReference type="Proteomes" id="UP001589613">
    <property type="component" value="Unassembled WGS sequence"/>
</dbReference>
<evidence type="ECO:0000313" key="3">
    <source>
        <dbReference type="Proteomes" id="UP001589613"/>
    </source>
</evidence>